<sequence length="990" mass="103617">MVFRKLILSLLLFMLYACSGEDNNSVGNDSNKASTELPSGLQKLVLDGGGTLSAYITIDGAVSNRIKMDIDGSGRGSASARIPGLSLAIHNISIAYEYTIGSATYVLASANRTVDLTSGSGNVDFTPISYDFDIHDSDGDGFSNIYEVGEKTDPGDSRSVPGDRLSIVPKVGSVAVNWNTGNKVSYNLYYSSDKGFDPDNYNNHTEGTFKEGVTAPVEITDLLNGRAYYFVLEAIYDEGSDNEKRIRSAETASRPGELVFNNRVRDIILAPDGTRYLGGQFTSVGTATGGAVPVHVATGKLIVGDFPQVNNRVLVVVPDGLGGWYIGGRFTRVGSQQRQNLAHILPDLTVDRNWNPGANGDVKALVVKDNIVYAGGDFTRIGGGNRKRLAAIGADGELLVNWDPDVNDPEREKNKIPQRVNALVVSGNTVYAGGDFSIVGGNVSNGLVAIGTDGVIDIGWNPSAEGGSVKSLAVAGNIVYAGGEFTTIGGVTRNRLAAIVGGAGDNRGSLTGWNPNVEDGSVNALALSGNGNTVYVGGSFTTIGGVGRNRLVALKTADGSVRPRWNLNLDREVNTLAVIDNVVYVGGQFTAINGQRRSRLAALRTDGTVIDRWNPRPNNNVNTLAVSGDTLYVGGVFTTIGRASVVRKRLAATGPDGNLTSWNPSVDRTIESGGDVRVNSLAYAGNTIYAGGTFNSVNGIVAKNLVAINTVGNGSVNTDWVADADDTVRSLVLDSNGVLYAGGDFTQIGGDGRNFRVTRNSLVAISSDGTLNGWNPGANGPVHTLAVVKGINTNKEIIYIGGSFTEAAGVARGALAAVGVDGVLDSWDPELKLDGQGTVLASSLAISGNTVYVGGKFTGVGGNNGYANLASIDINGTVNTGWNPQVDKEVNVLTVSKNIVYAGGIFDKVNSVSQRRLVKIATQSDGTDALVTDWKPAFQTVGGGVLALLVEESVEGDSKDKLHVGGSFRVISNLLRSGYAVLGVSDGRLR</sequence>
<dbReference type="PROSITE" id="PS51257">
    <property type="entry name" value="PROKAR_LIPOPROTEIN"/>
    <property type="match status" value="1"/>
</dbReference>
<dbReference type="InterPro" id="IPR013431">
    <property type="entry name" value="Delta_60_rpt"/>
</dbReference>
<dbReference type="Gene3D" id="2.80.10.50">
    <property type="match status" value="3"/>
</dbReference>
<dbReference type="Gene3D" id="2.60.40.10">
    <property type="entry name" value="Immunoglobulins"/>
    <property type="match status" value="1"/>
</dbReference>
<dbReference type="SUPFAM" id="SSF50969">
    <property type="entry name" value="YVTN repeat-like/Quinoprotein amine dehydrogenase"/>
    <property type="match status" value="1"/>
</dbReference>
<dbReference type="AlphaFoldDB" id="A0A3B0WSR8"/>
<dbReference type="PANTHER" id="PTHR31778">
    <property type="entry name" value="BUD SITE SELECTION PROTEIN RAX2"/>
    <property type="match status" value="1"/>
</dbReference>
<gene>
    <name evidence="1" type="ORF">MNBD_GAMMA11-2949</name>
</gene>
<dbReference type="Pfam" id="PF17164">
    <property type="entry name" value="DUF5122"/>
    <property type="match status" value="2"/>
</dbReference>
<accession>A0A3B0WSR8</accession>
<reference evidence="1" key="1">
    <citation type="submission" date="2018-06" db="EMBL/GenBank/DDBJ databases">
        <authorList>
            <person name="Zhirakovskaya E."/>
        </authorList>
    </citation>
    <scope>NUCLEOTIDE SEQUENCE</scope>
</reference>
<dbReference type="GO" id="GO:1902929">
    <property type="term" value="C:plasma membrane of growing cell tip"/>
    <property type="evidence" value="ECO:0007669"/>
    <property type="project" value="TreeGrafter"/>
</dbReference>
<proteinExistence type="predicted"/>
<evidence type="ECO:0000313" key="1">
    <source>
        <dbReference type="EMBL" id="VAW59138.1"/>
    </source>
</evidence>
<dbReference type="PANTHER" id="PTHR31778:SF2">
    <property type="entry name" value="BUD SITE SELECTION PROTEIN RAX2"/>
    <property type="match status" value="1"/>
</dbReference>
<dbReference type="InterPro" id="IPR011044">
    <property type="entry name" value="Quino_amine_DH_bsu"/>
</dbReference>
<name>A0A3B0WSR8_9ZZZZ</name>
<dbReference type="InterPro" id="IPR013783">
    <property type="entry name" value="Ig-like_fold"/>
</dbReference>
<evidence type="ECO:0008006" key="2">
    <source>
        <dbReference type="Google" id="ProtNLM"/>
    </source>
</evidence>
<dbReference type="EMBL" id="UOFG01000067">
    <property type="protein sequence ID" value="VAW59138.1"/>
    <property type="molecule type" value="Genomic_DNA"/>
</dbReference>
<organism evidence="1">
    <name type="scientific">hydrothermal vent metagenome</name>
    <dbReference type="NCBI Taxonomy" id="652676"/>
    <lineage>
        <taxon>unclassified sequences</taxon>
        <taxon>metagenomes</taxon>
        <taxon>ecological metagenomes</taxon>
    </lineage>
</organism>
<protein>
    <recommendedName>
        <fullName evidence="2">Fibronectin type-III domain-containing protein</fullName>
    </recommendedName>
</protein>